<dbReference type="InterPro" id="IPR000092">
    <property type="entry name" value="Polyprenyl_synt"/>
</dbReference>
<evidence type="ECO:0000256" key="7">
    <source>
        <dbReference type="RuleBase" id="RU004466"/>
    </source>
</evidence>
<keyword evidence="3 7" id="KW-0808">Transferase</keyword>
<evidence type="ECO:0000256" key="5">
    <source>
        <dbReference type="ARBA" id="ARBA00022842"/>
    </source>
</evidence>
<dbReference type="Proteomes" id="UP000255139">
    <property type="component" value="Unassembled WGS sequence"/>
</dbReference>
<dbReference type="Pfam" id="PF00348">
    <property type="entry name" value="polyprenyl_synt"/>
    <property type="match status" value="1"/>
</dbReference>
<dbReference type="InterPro" id="IPR033749">
    <property type="entry name" value="Polyprenyl_synt_CS"/>
</dbReference>
<organism evidence="8 11">
    <name type="scientific">Helicobacter muridarum</name>
    <dbReference type="NCBI Taxonomy" id="216"/>
    <lineage>
        <taxon>Bacteria</taxon>
        <taxon>Pseudomonadati</taxon>
        <taxon>Campylobacterota</taxon>
        <taxon>Epsilonproteobacteria</taxon>
        <taxon>Campylobacterales</taxon>
        <taxon>Helicobacteraceae</taxon>
        <taxon>Helicobacter</taxon>
    </lineage>
</organism>
<proteinExistence type="inferred from homology"/>
<dbReference type="SFLD" id="SFLDG01017">
    <property type="entry name" value="Polyprenyl_Transferase_Like"/>
    <property type="match status" value="1"/>
</dbReference>
<comment type="cofactor">
    <cofactor evidence="1">
        <name>Mg(2+)</name>
        <dbReference type="ChEBI" id="CHEBI:18420"/>
    </cofactor>
</comment>
<dbReference type="OrthoDB" id="9805316at2"/>
<dbReference type="SFLD" id="SFLDS00005">
    <property type="entry name" value="Isoprenoid_Synthase_Type_I"/>
    <property type="match status" value="1"/>
</dbReference>
<sequence>MPFTSSSYLDFTSACDGFEDYLHANKPSIESFHPFFESAFWEMVENGGKRFRPKLLLSIVCADAKEQIYNSFAACLAIECLHTYSLIHDDLPAMDNASLRRNHPTLHVRYNEASAILIGDGLQTYAFSLLSNARFSPDVRILLIQCLSYNAGIRGMVLGQALDCEFENILLTEDKLAFIHIHKTANLIAASLKMGAIISNLDLKQQDFLYDFGRDLGLFFQIRDDVIDKLQDEKQAGKTTNIDSIKNSYVNLLGLDNAKSKMEQYIAILQKRLEDFNNYNLCGARQNIGLLLQDYFDTL</sequence>
<keyword evidence="6" id="KW-0414">Isoprene biosynthesis</keyword>
<evidence type="ECO:0000256" key="3">
    <source>
        <dbReference type="ARBA" id="ARBA00022679"/>
    </source>
</evidence>
<evidence type="ECO:0000313" key="9">
    <source>
        <dbReference type="EMBL" id="TLE00746.1"/>
    </source>
</evidence>
<protein>
    <submittedName>
        <fullName evidence="8">Geranyltranstransferase</fullName>
        <ecNumber evidence="8">2.5.1.10</ecNumber>
    </submittedName>
    <submittedName>
        <fullName evidence="9">Polyprenyl synthetase family protein</fullName>
    </submittedName>
</protein>
<dbReference type="GO" id="GO:0046872">
    <property type="term" value="F:metal ion binding"/>
    <property type="evidence" value="ECO:0007669"/>
    <property type="project" value="UniProtKB-KW"/>
</dbReference>
<dbReference type="Gene3D" id="1.10.600.10">
    <property type="entry name" value="Farnesyl Diphosphate Synthase"/>
    <property type="match status" value="1"/>
</dbReference>
<accession>A0A377PVA0</accession>
<dbReference type="Proteomes" id="UP000029922">
    <property type="component" value="Unassembled WGS sequence"/>
</dbReference>
<evidence type="ECO:0000256" key="4">
    <source>
        <dbReference type="ARBA" id="ARBA00022723"/>
    </source>
</evidence>
<dbReference type="EC" id="2.5.1.10" evidence="8"/>
<dbReference type="AlphaFoldDB" id="A0A377PVA0"/>
<evidence type="ECO:0000256" key="2">
    <source>
        <dbReference type="ARBA" id="ARBA00006706"/>
    </source>
</evidence>
<evidence type="ECO:0000313" key="11">
    <source>
        <dbReference type="Proteomes" id="UP000255139"/>
    </source>
</evidence>
<dbReference type="CDD" id="cd00685">
    <property type="entry name" value="Trans_IPPS_HT"/>
    <property type="match status" value="1"/>
</dbReference>
<dbReference type="RefSeq" id="WP_052089421.1">
    <property type="nucleotide sequence ID" value="NZ_FZML01000003.1"/>
</dbReference>
<dbReference type="PROSITE" id="PS00444">
    <property type="entry name" value="POLYPRENYL_SYNTHASE_2"/>
    <property type="match status" value="1"/>
</dbReference>
<name>A0A377PVA0_9HELI</name>
<dbReference type="EMBL" id="JRPD02000005">
    <property type="protein sequence ID" value="TLE00746.1"/>
    <property type="molecule type" value="Genomic_DNA"/>
</dbReference>
<dbReference type="SUPFAM" id="SSF48576">
    <property type="entry name" value="Terpenoid synthases"/>
    <property type="match status" value="1"/>
</dbReference>
<keyword evidence="11" id="KW-1185">Reference proteome</keyword>
<dbReference type="PANTHER" id="PTHR43281">
    <property type="entry name" value="FARNESYL DIPHOSPHATE SYNTHASE"/>
    <property type="match status" value="1"/>
</dbReference>
<dbReference type="FunFam" id="1.10.600.10:FF:000001">
    <property type="entry name" value="Geranylgeranyl diphosphate synthase"/>
    <property type="match status" value="1"/>
</dbReference>
<keyword evidence="4" id="KW-0479">Metal-binding</keyword>
<dbReference type="GO" id="GO:0004337">
    <property type="term" value="F:(2E,6E)-farnesyl diphosphate synthase activity"/>
    <property type="evidence" value="ECO:0007669"/>
    <property type="project" value="UniProtKB-EC"/>
</dbReference>
<gene>
    <name evidence="8" type="primary">ispA</name>
    <name evidence="9" type="ORF">LS73_003565</name>
    <name evidence="8" type="ORF">NCTC12714_01386</name>
</gene>
<dbReference type="GO" id="GO:0016114">
    <property type="term" value="P:terpenoid biosynthetic process"/>
    <property type="evidence" value="ECO:0007669"/>
    <property type="project" value="UniProtKB-ARBA"/>
</dbReference>
<evidence type="ECO:0000256" key="6">
    <source>
        <dbReference type="ARBA" id="ARBA00023229"/>
    </source>
</evidence>
<comment type="similarity">
    <text evidence="2 7">Belongs to the FPP/GGPP synthase family.</text>
</comment>
<evidence type="ECO:0000313" key="8">
    <source>
        <dbReference type="EMBL" id="STQ86575.1"/>
    </source>
</evidence>
<dbReference type="STRING" id="216.LS73_00135"/>
<keyword evidence="5" id="KW-0460">Magnesium</keyword>
<dbReference type="PANTHER" id="PTHR43281:SF1">
    <property type="entry name" value="FARNESYL DIPHOSPHATE SYNTHASE"/>
    <property type="match status" value="1"/>
</dbReference>
<evidence type="ECO:0000256" key="1">
    <source>
        <dbReference type="ARBA" id="ARBA00001946"/>
    </source>
</evidence>
<dbReference type="InterPro" id="IPR008949">
    <property type="entry name" value="Isoprenoid_synthase_dom_sf"/>
</dbReference>
<reference evidence="9 10" key="1">
    <citation type="journal article" date="2014" name="Genome Announc.">
        <title>Draft genome sequences of eight enterohepatic helicobacter species isolated from both laboratory and wild rodents.</title>
        <authorList>
            <person name="Sheh A."/>
            <person name="Shen Z."/>
            <person name="Fox J.G."/>
        </authorList>
    </citation>
    <scope>NUCLEOTIDE SEQUENCE [LARGE SCALE GENOMIC DNA]</scope>
    <source>
        <strain evidence="9 10">ST1</strain>
    </source>
</reference>
<dbReference type="EMBL" id="UGJE01000002">
    <property type="protein sequence ID" value="STQ86575.1"/>
    <property type="molecule type" value="Genomic_DNA"/>
</dbReference>
<evidence type="ECO:0000313" key="10">
    <source>
        <dbReference type="Proteomes" id="UP000029922"/>
    </source>
</evidence>
<reference evidence="8 11" key="2">
    <citation type="submission" date="2018-06" db="EMBL/GenBank/DDBJ databases">
        <authorList>
            <consortium name="Pathogen Informatics"/>
            <person name="Doyle S."/>
        </authorList>
    </citation>
    <scope>NUCLEOTIDE SEQUENCE [LARGE SCALE GENOMIC DNA]</scope>
    <source>
        <strain evidence="8 11">NCTC12714</strain>
    </source>
</reference>